<evidence type="ECO:0000256" key="1">
    <source>
        <dbReference type="ARBA" id="ARBA00006432"/>
    </source>
</evidence>
<dbReference type="FunFam" id="3.30.300.30:FF:000005">
    <property type="entry name" value="Acyl-coenzyme A synthetase ACSM5, mitochondrial"/>
    <property type="match status" value="1"/>
</dbReference>
<sequence>MAWTAIRKTQKDRKVAPNLVDYDAACASFSWDEAARALEGLPDGRGLNIAHEAVDRHAAGPLRDKLAIRWISKTDAIRDFTFTQLARLSSRFANVLGRLEVAPGERVYLLLGRVPELYVAALGTLKNRNILSLLFSAFGPEPIKSRLTIGEAKVLVTTESLYRRKVAKIRDALPALEHIILVGDDRQETDIPATLDYGSLMKAAPEAFTIGPTDPQLPALLHFTSGTTGTPKGAVHVHQAVVAHHTTGKLALDLHPDDVFWCTADPGWVTGTSYGIIAPLTNGVTSIVDEGDFDADRWYRLLQDQRVTVWYTAPTAIRVLMRVGADVPRNYDLSALRFLAGVGEPLNPEAVVWGREALGLPFHDNWWQTETGSILIANYPSVPIKLGSMGRPFPGIDAAIVNDDGNQLPPGEPGNLAIKPGWPAMLCTVWRNEAKYKEYFKNDWYISGDKAYEDNDGYFWFIGRADDVIKTGGERVGPFEVESALVEHPAIAEAGVIGKPDMMRGEIIKAFVVLDPGCEPSDQLKAEIKKFVKTRLAGHAYPREIEFTDVLPKTQSGKIMRRVLKARELGLPTGDVSTLEP</sequence>
<dbReference type="AlphaFoldDB" id="A0A0F9F2D9"/>
<dbReference type="Pfam" id="PF00501">
    <property type="entry name" value="AMP-binding"/>
    <property type="match status" value="1"/>
</dbReference>
<dbReference type="SUPFAM" id="SSF56801">
    <property type="entry name" value="Acetyl-CoA synthetase-like"/>
    <property type="match status" value="1"/>
</dbReference>
<evidence type="ECO:0000256" key="2">
    <source>
        <dbReference type="ARBA" id="ARBA00022598"/>
    </source>
</evidence>
<dbReference type="InterPro" id="IPR051087">
    <property type="entry name" value="Mitochondrial_ACSM"/>
</dbReference>
<feature type="domain" description="AMP-binding enzyme C-terminal" evidence="6">
    <location>
        <begin position="480"/>
        <end position="558"/>
    </location>
</feature>
<protein>
    <recommendedName>
        <fullName evidence="8">AMP-dependent synthetase/ligase domain-containing protein</fullName>
    </recommendedName>
</protein>
<comment type="similarity">
    <text evidence="1">Belongs to the ATP-dependent AMP-binding enzyme family.</text>
</comment>
<organism evidence="7">
    <name type="scientific">marine sediment metagenome</name>
    <dbReference type="NCBI Taxonomy" id="412755"/>
    <lineage>
        <taxon>unclassified sequences</taxon>
        <taxon>metagenomes</taxon>
        <taxon>ecological metagenomes</taxon>
    </lineage>
</organism>
<proteinExistence type="inferred from homology"/>
<dbReference type="InterPro" id="IPR025110">
    <property type="entry name" value="AMP-bd_C"/>
</dbReference>
<evidence type="ECO:0000256" key="3">
    <source>
        <dbReference type="ARBA" id="ARBA00022741"/>
    </source>
</evidence>
<evidence type="ECO:0000256" key="4">
    <source>
        <dbReference type="ARBA" id="ARBA00022840"/>
    </source>
</evidence>
<dbReference type="NCBIfam" id="NF003313">
    <property type="entry name" value="PRK04319.1"/>
    <property type="match status" value="1"/>
</dbReference>
<dbReference type="Gene3D" id="3.40.50.12780">
    <property type="entry name" value="N-terminal domain of ligase-like"/>
    <property type="match status" value="1"/>
</dbReference>
<dbReference type="GO" id="GO:0006637">
    <property type="term" value="P:acyl-CoA metabolic process"/>
    <property type="evidence" value="ECO:0007669"/>
    <property type="project" value="TreeGrafter"/>
</dbReference>
<dbReference type="Pfam" id="PF13193">
    <property type="entry name" value="AMP-binding_C"/>
    <property type="match status" value="1"/>
</dbReference>
<name>A0A0F9F2D9_9ZZZZ</name>
<accession>A0A0F9F2D9</accession>
<keyword evidence="3" id="KW-0547">Nucleotide-binding</keyword>
<dbReference type="InterPro" id="IPR020845">
    <property type="entry name" value="AMP-binding_CS"/>
</dbReference>
<dbReference type="InterPro" id="IPR000873">
    <property type="entry name" value="AMP-dep_synth/lig_dom"/>
</dbReference>
<keyword evidence="4" id="KW-0067">ATP-binding</keyword>
<keyword evidence="2" id="KW-0436">Ligase</keyword>
<dbReference type="GO" id="GO:0006633">
    <property type="term" value="P:fatty acid biosynthetic process"/>
    <property type="evidence" value="ECO:0007669"/>
    <property type="project" value="TreeGrafter"/>
</dbReference>
<evidence type="ECO:0008006" key="8">
    <source>
        <dbReference type="Google" id="ProtNLM"/>
    </source>
</evidence>
<dbReference type="EMBL" id="LAZR01022830">
    <property type="protein sequence ID" value="KKL80514.1"/>
    <property type="molecule type" value="Genomic_DNA"/>
</dbReference>
<dbReference type="GO" id="GO:0015645">
    <property type="term" value="F:fatty acid ligase activity"/>
    <property type="evidence" value="ECO:0007669"/>
    <property type="project" value="TreeGrafter"/>
</dbReference>
<feature type="domain" description="AMP-dependent synthetase/ligase" evidence="5">
    <location>
        <begin position="57"/>
        <end position="419"/>
    </location>
</feature>
<evidence type="ECO:0000259" key="5">
    <source>
        <dbReference type="Pfam" id="PF00501"/>
    </source>
</evidence>
<evidence type="ECO:0000259" key="6">
    <source>
        <dbReference type="Pfam" id="PF13193"/>
    </source>
</evidence>
<gene>
    <name evidence="7" type="ORF">LCGC14_2003990</name>
</gene>
<dbReference type="GO" id="GO:0005524">
    <property type="term" value="F:ATP binding"/>
    <property type="evidence" value="ECO:0007669"/>
    <property type="project" value="UniProtKB-KW"/>
</dbReference>
<dbReference type="Gene3D" id="3.30.300.30">
    <property type="match status" value="1"/>
</dbReference>
<dbReference type="GO" id="GO:0004321">
    <property type="term" value="F:fatty-acyl-CoA synthase activity"/>
    <property type="evidence" value="ECO:0007669"/>
    <property type="project" value="TreeGrafter"/>
</dbReference>
<dbReference type="PANTHER" id="PTHR43605">
    <property type="entry name" value="ACYL-COENZYME A SYNTHETASE"/>
    <property type="match status" value="1"/>
</dbReference>
<dbReference type="InterPro" id="IPR042099">
    <property type="entry name" value="ANL_N_sf"/>
</dbReference>
<comment type="caution">
    <text evidence="7">The sequence shown here is derived from an EMBL/GenBank/DDBJ whole genome shotgun (WGS) entry which is preliminary data.</text>
</comment>
<evidence type="ECO:0000313" key="7">
    <source>
        <dbReference type="EMBL" id="KKL80514.1"/>
    </source>
</evidence>
<dbReference type="InterPro" id="IPR045851">
    <property type="entry name" value="AMP-bd_C_sf"/>
</dbReference>
<dbReference type="GO" id="GO:0016405">
    <property type="term" value="F:CoA-ligase activity"/>
    <property type="evidence" value="ECO:0007669"/>
    <property type="project" value="UniProtKB-ARBA"/>
</dbReference>
<dbReference type="PANTHER" id="PTHR43605:SF10">
    <property type="entry name" value="ACYL-COA SYNTHETASE MEDIUM CHAIN FAMILY MEMBER 3"/>
    <property type="match status" value="1"/>
</dbReference>
<reference evidence="7" key="1">
    <citation type="journal article" date="2015" name="Nature">
        <title>Complex archaea that bridge the gap between prokaryotes and eukaryotes.</title>
        <authorList>
            <person name="Spang A."/>
            <person name="Saw J.H."/>
            <person name="Jorgensen S.L."/>
            <person name="Zaremba-Niedzwiedzka K."/>
            <person name="Martijn J."/>
            <person name="Lind A.E."/>
            <person name="van Eijk R."/>
            <person name="Schleper C."/>
            <person name="Guy L."/>
            <person name="Ettema T.J."/>
        </authorList>
    </citation>
    <scope>NUCLEOTIDE SEQUENCE</scope>
</reference>
<dbReference type="PROSITE" id="PS00455">
    <property type="entry name" value="AMP_BINDING"/>
    <property type="match status" value="1"/>
</dbReference>